<protein>
    <submittedName>
        <fullName evidence="3">Stalk cross-band protein StpC</fullName>
    </submittedName>
</protein>
<dbReference type="RefSeq" id="YP_002517933.1">
    <property type="nucleotide sequence ID" value="NC_011916.1"/>
</dbReference>
<dbReference type="OrthoDB" id="7172746at2"/>
<organism evidence="3 4">
    <name type="scientific">Caulobacter vibrioides (strain NA1000 / CB15N)</name>
    <name type="common">Caulobacter crescentus</name>
    <dbReference type="NCBI Taxonomy" id="565050"/>
    <lineage>
        <taxon>Bacteria</taxon>
        <taxon>Pseudomonadati</taxon>
        <taxon>Pseudomonadota</taxon>
        <taxon>Alphaproteobacteria</taxon>
        <taxon>Caulobacterales</taxon>
        <taxon>Caulobacteraceae</taxon>
        <taxon>Caulobacter</taxon>
    </lineage>
</organism>
<accession>A0A0H3CAU4</accession>
<evidence type="ECO:0000313" key="3">
    <source>
        <dbReference type="EMBL" id="ACL96025.1"/>
    </source>
</evidence>
<reference evidence="3 4" key="1">
    <citation type="journal article" date="2010" name="J. Bacteriol.">
        <title>The genetic basis of laboratory adaptation in Caulobacter crescentus.</title>
        <authorList>
            <person name="Marks M.E."/>
            <person name="Castro-Rojas C.M."/>
            <person name="Teiling C."/>
            <person name="Du L."/>
            <person name="Kapatral V."/>
            <person name="Walunas T.L."/>
            <person name="Crosson S."/>
        </authorList>
    </citation>
    <scope>NUCLEOTIDE SEQUENCE [LARGE SCALE GENOMIC DNA]</scope>
    <source>
        <strain evidence="4">NA1000 / CB15N</strain>
    </source>
</reference>
<dbReference type="HOGENOM" id="CLU_112800_0_0_5"/>
<keyword evidence="4" id="KW-1185">Reference proteome</keyword>
<feature type="chain" id="PRO_5002605902" evidence="2">
    <location>
        <begin position="30"/>
        <end position="212"/>
    </location>
</feature>
<feature type="region of interest" description="Disordered" evidence="1">
    <location>
        <begin position="29"/>
        <end position="53"/>
    </location>
</feature>
<dbReference type="Proteomes" id="UP000001364">
    <property type="component" value="Chromosome"/>
</dbReference>
<dbReference type="GeneID" id="7332910"/>
<feature type="signal peptide" evidence="2">
    <location>
        <begin position="1"/>
        <end position="29"/>
    </location>
</feature>
<dbReference type="AlphaFoldDB" id="A0A0H3CAU4"/>
<evidence type="ECO:0000313" key="4">
    <source>
        <dbReference type="Proteomes" id="UP000001364"/>
    </source>
</evidence>
<dbReference type="PATRIC" id="fig|565050.3.peg.2511"/>
<dbReference type="KEGG" id="ccs:CCNA_02560"/>
<dbReference type="RefSeq" id="WP_012640505.1">
    <property type="nucleotide sequence ID" value="NC_011916.1"/>
</dbReference>
<evidence type="ECO:0000256" key="1">
    <source>
        <dbReference type="SAM" id="MobiDB-lite"/>
    </source>
</evidence>
<keyword evidence="2" id="KW-0732">Signal</keyword>
<proteinExistence type="predicted"/>
<sequence length="212" mass="21160">MSKSVRSRLAVSLCALATVSSLVATQAWAQSGPGGPGGPGRGREVCGAPTTGAAPDIMSYDSATGTQVFVNSGRGTGTDVSAYNAQTGSAAQFAGDLSRPGLVSSCSVDGFSRQAYGVDATRPGQLVVSGRDERGERWAFTRADGKVEVWDPRGDNRCFKSGLGIFTPAGGYGVALATPPGAIGVGIAAGQHFGGVGVGANRNFVGAGLVGC</sequence>
<evidence type="ECO:0000256" key="2">
    <source>
        <dbReference type="SAM" id="SignalP"/>
    </source>
</evidence>
<dbReference type="EMBL" id="CP001340">
    <property type="protein sequence ID" value="ACL96025.1"/>
    <property type="molecule type" value="Genomic_DNA"/>
</dbReference>
<dbReference type="IntAct" id="A0A0H3CAU4">
    <property type="interactions" value="1"/>
</dbReference>
<gene>
    <name evidence="3" type="primary">stpC</name>
    <name evidence="3" type="ordered locus">CCNA_02560</name>
</gene>
<name>A0A0H3CAU4_CAUVN</name>